<dbReference type="Pfam" id="PF00725">
    <property type="entry name" value="3HCDH"/>
    <property type="match status" value="1"/>
</dbReference>
<organism evidence="4 5">
    <name type="scientific">Pendulispora albinea</name>
    <dbReference type="NCBI Taxonomy" id="2741071"/>
    <lineage>
        <taxon>Bacteria</taxon>
        <taxon>Pseudomonadati</taxon>
        <taxon>Myxococcota</taxon>
        <taxon>Myxococcia</taxon>
        <taxon>Myxococcales</taxon>
        <taxon>Sorangiineae</taxon>
        <taxon>Pendulisporaceae</taxon>
        <taxon>Pendulispora</taxon>
    </lineage>
</organism>
<dbReference type="SUPFAM" id="SSF51735">
    <property type="entry name" value="NAD(P)-binding Rossmann-fold domains"/>
    <property type="match status" value="1"/>
</dbReference>
<evidence type="ECO:0000256" key="1">
    <source>
        <dbReference type="ARBA" id="ARBA00023002"/>
    </source>
</evidence>
<evidence type="ECO:0000259" key="3">
    <source>
        <dbReference type="Pfam" id="PF02737"/>
    </source>
</evidence>
<dbReference type="PANTHER" id="PTHR48075">
    <property type="entry name" value="3-HYDROXYACYL-COA DEHYDROGENASE FAMILY PROTEIN"/>
    <property type="match status" value="1"/>
</dbReference>
<sequence length="306" mass="32179">MTAHPESHGTSPTLPAGGPPGIIAVLGSGTMGQGIAQVAVQSGYRVRLYDAAIHRAGEARTSILAQLDKLVGKGKLAPIARDRALEGLIPASDVREACAGCNVVIEAAPEDMALKVALFREALDAAPNALFGSNTSSLSLTELGAKAGAPDRIIGLHFFNPPPLMELLEVVRGIGTSDETLSHALDLARHLGKTPIVVRDSPGFATSRLGVLLGAEAIRMLETGVASAVDIDRGMELGYRHPMGPLKLTDLVGLDVRLAILEHLHKELGEQFRPPALLRTMVRAGKLGKKTGEGFYVWLDGVAHAK</sequence>
<evidence type="ECO:0000313" key="4">
    <source>
        <dbReference type="EMBL" id="WXB15572.1"/>
    </source>
</evidence>
<dbReference type="Proteomes" id="UP001370348">
    <property type="component" value="Chromosome"/>
</dbReference>
<dbReference type="InterPro" id="IPR006176">
    <property type="entry name" value="3-OHacyl-CoA_DH_NAD-bd"/>
</dbReference>
<name>A0ABZ2LXW2_9BACT</name>
<keyword evidence="1" id="KW-0560">Oxidoreductase</keyword>
<dbReference type="Pfam" id="PF02737">
    <property type="entry name" value="3HCDH_N"/>
    <property type="match status" value="1"/>
</dbReference>
<dbReference type="PIRSF" id="PIRSF000105">
    <property type="entry name" value="HCDH"/>
    <property type="match status" value="1"/>
</dbReference>
<dbReference type="Gene3D" id="1.10.1040.10">
    <property type="entry name" value="N-(1-d-carboxylethyl)-l-norvaline Dehydrogenase, domain 2"/>
    <property type="match status" value="1"/>
</dbReference>
<evidence type="ECO:0000259" key="2">
    <source>
        <dbReference type="Pfam" id="PF00725"/>
    </source>
</evidence>
<dbReference type="InterPro" id="IPR006108">
    <property type="entry name" value="3HC_DH_C"/>
</dbReference>
<feature type="domain" description="3-hydroxyacyl-CoA dehydrogenase C-terminal" evidence="2">
    <location>
        <begin position="203"/>
        <end position="298"/>
    </location>
</feature>
<keyword evidence="5" id="KW-1185">Reference proteome</keyword>
<protein>
    <submittedName>
        <fullName evidence="4">3-hydroxyacyl-CoA dehydrogenase family protein</fullName>
    </submittedName>
</protein>
<dbReference type="InterPro" id="IPR008927">
    <property type="entry name" value="6-PGluconate_DH-like_C_sf"/>
</dbReference>
<evidence type="ECO:0000313" key="5">
    <source>
        <dbReference type="Proteomes" id="UP001370348"/>
    </source>
</evidence>
<feature type="domain" description="3-hydroxyacyl-CoA dehydrogenase NAD binding" evidence="3">
    <location>
        <begin position="23"/>
        <end position="200"/>
    </location>
</feature>
<dbReference type="PANTHER" id="PTHR48075:SF5">
    <property type="entry name" value="3-HYDROXYBUTYRYL-COA DEHYDROGENASE"/>
    <property type="match status" value="1"/>
</dbReference>
<accession>A0ABZ2LXW2</accession>
<dbReference type="EMBL" id="CP089984">
    <property type="protein sequence ID" value="WXB15572.1"/>
    <property type="molecule type" value="Genomic_DNA"/>
</dbReference>
<dbReference type="RefSeq" id="WP_394825204.1">
    <property type="nucleotide sequence ID" value="NZ_CP089984.1"/>
</dbReference>
<dbReference type="InterPro" id="IPR022694">
    <property type="entry name" value="3-OHacyl-CoA_DH"/>
</dbReference>
<dbReference type="Gene3D" id="3.40.50.720">
    <property type="entry name" value="NAD(P)-binding Rossmann-like Domain"/>
    <property type="match status" value="1"/>
</dbReference>
<reference evidence="4 5" key="1">
    <citation type="submission" date="2021-12" db="EMBL/GenBank/DDBJ databases">
        <title>Discovery of the Pendulisporaceae a myxobacterial family with distinct sporulation behavior and unique specialized metabolism.</title>
        <authorList>
            <person name="Garcia R."/>
            <person name="Popoff A."/>
            <person name="Bader C.D."/>
            <person name="Loehr J."/>
            <person name="Walesch S."/>
            <person name="Walt C."/>
            <person name="Boldt J."/>
            <person name="Bunk B."/>
            <person name="Haeckl F.J.F.P.J."/>
            <person name="Gunesch A.P."/>
            <person name="Birkelbach J."/>
            <person name="Nuebel U."/>
            <person name="Pietschmann T."/>
            <person name="Bach T."/>
            <person name="Mueller R."/>
        </authorList>
    </citation>
    <scope>NUCLEOTIDE SEQUENCE [LARGE SCALE GENOMIC DNA]</scope>
    <source>
        <strain evidence="4 5">MSr11954</strain>
    </source>
</reference>
<gene>
    <name evidence="4" type="ORF">LZC94_48115</name>
</gene>
<dbReference type="InterPro" id="IPR013328">
    <property type="entry name" value="6PGD_dom2"/>
</dbReference>
<dbReference type="InterPro" id="IPR036291">
    <property type="entry name" value="NAD(P)-bd_dom_sf"/>
</dbReference>
<proteinExistence type="predicted"/>
<dbReference type="SUPFAM" id="SSF48179">
    <property type="entry name" value="6-phosphogluconate dehydrogenase C-terminal domain-like"/>
    <property type="match status" value="1"/>
</dbReference>